<organism evidence="2 3">
    <name type="scientific">Puccinia graminis f. sp. tritici</name>
    <dbReference type="NCBI Taxonomy" id="56615"/>
    <lineage>
        <taxon>Eukaryota</taxon>
        <taxon>Fungi</taxon>
        <taxon>Dikarya</taxon>
        <taxon>Basidiomycota</taxon>
        <taxon>Pucciniomycotina</taxon>
        <taxon>Pucciniomycetes</taxon>
        <taxon>Pucciniales</taxon>
        <taxon>Pucciniaceae</taxon>
        <taxon>Puccinia</taxon>
    </lineage>
</organism>
<protein>
    <submittedName>
        <fullName evidence="2">Uncharacterized protein</fullName>
    </submittedName>
</protein>
<name>A0A5B0Q1U7_PUCGR</name>
<sequence>MANRFLLNTARTYPQQTLTHLNFNHSPLLCSPTPLSFLSLSLSSLNYLTPCSLASTTTSNHLFLNSTVDHSPRSNTISRTAHLALANLLFYPLQALYSLSEQFHNGSGHKQSVKCIKPSQNWIYLFWIGSTTSSSIKSGLGNVPNFQPLLIGLLFRKNNSTLTNIPIINSSKIHHLTQNHHQSQSPDSKPSPFSTIRSTHHQSQTWESNPSPDSKSSPISIT</sequence>
<feature type="compositionally biased region" description="Polar residues" evidence="1">
    <location>
        <begin position="179"/>
        <end position="207"/>
    </location>
</feature>
<gene>
    <name evidence="2" type="ORF">PGT21_005844</name>
</gene>
<accession>A0A5B0Q1U7</accession>
<evidence type="ECO:0000256" key="1">
    <source>
        <dbReference type="SAM" id="MobiDB-lite"/>
    </source>
</evidence>
<keyword evidence="3" id="KW-1185">Reference proteome</keyword>
<dbReference type="AlphaFoldDB" id="A0A5B0Q1U7"/>
<reference evidence="2 3" key="1">
    <citation type="submission" date="2019-05" db="EMBL/GenBank/DDBJ databases">
        <title>Emergence of the Ug99 lineage of the wheat stem rust pathogen through somatic hybridization.</title>
        <authorList>
            <person name="Li F."/>
            <person name="Upadhyaya N.M."/>
            <person name="Sperschneider J."/>
            <person name="Matny O."/>
            <person name="Nguyen-Phuc H."/>
            <person name="Mago R."/>
            <person name="Raley C."/>
            <person name="Miller M.E."/>
            <person name="Silverstein K.A.T."/>
            <person name="Henningsen E."/>
            <person name="Hirsch C.D."/>
            <person name="Visser B."/>
            <person name="Pretorius Z.A."/>
            <person name="Steffenson B.J."/>
            <person name="Schwessinger B."/>
            <person name="Dodds P.N."/>
            <person name="Figueroa M."/>
        </authorList>
    </citation>
    <scope>NUCLEOTIDE SEQUENCE [LARGE SCALE GENOMIC DNA]</scope>
    <source>
        <strain evidence="2">21-0</strain>
    </source>
</reference>
<evidence type="ECO:0000313" key="2">
    <source>
        <dbReference type="EMBL" id="KAA1107201.1"/>
    </source>
</evidence>
<feature type="region of interest" description="Disordered" evidence="1">
    <location>
        <begin position="176"/>
        <end position="222"/>
    </location>
</feature>
<evidence type="ECO:0000313" key="3">
    <source>
        <dbReference type="Proteomes" id="UP000324748"/>
    </source>
</evidence>
<comment type="caution">
    <text evidence="2">The sequence shown here is derived from an EMBL/GenBank/DDBJ whole genome shotgun (WGS) entry which is preliminary data.</text>
</comment>
<dbReference type="Proteomes" id="UP000324748">
    <property type="component" value="Unassembled WGS sequence"/>
</dbReference>
<proteinExistence type="predicted"/>
<feature type="compositionally biased region" description="Low complexity" evidence="1">
    <location>
        <begin position="208"/>
        <end position="222"/>
    </location>
</feature>
<dbReference type="EMBL" id="VSWC01000029">
    <property type="protein sequence ID" value="KAA1107201.1"/>
    <property type="molecule type" value="Genomic_DNA"/>
</dbReference>